<dbReference type="SUPFAM" id="SSF52540">
    <property type="entry name" value="P-loop containing nucleoside triphosphate hydrolases"/>
    <property type="match status" value="1"/>
</dbReference>
<dbReference type="EMBL" id="DF237493">
    <property type="protein sequence ID" value="GAQ89625.1"/>
    <property type="molecule type" value="Genomic_DNA"/>
</dbReference>
<dbReference type="Gene3D" id="3.40.50.300">
    <property type="entry name" value="P-loop containing nucleotide triphosphate hydrolases"/>
    <property type="match status" value="1"/>
</dbReference>
<dbReference type="GO" id="GO:0005525">
    <property type="term" value="F:GTP binding"/>
    <property type="evidence" value="ECO:0007669"/>
    <property type="project" value="UniProtKB-KW"/>
</dbReference>
<feature type="compositionally biased region" description="Low complexity" evidence="17">
    <location>
        <begin position="641"/>
        <end position="658"/>
    </location>
</feature>
<feature type="domain" description="AIG1-type G" evidence="18">
    <location>
        <begin position="747"/>
        <end position="977"/>
    </location>
</feature>
<keyword evidence="7" id="KW-0547">Nucleotide-binding</keyword>
<evidence type="ECO:0000256" key="2">
    <source>
        <dbReference type="ARBA" id="ARBA00022448"/>
    </source>
</evidence>
<gene>
    <name evidence="19" type="ORF">KFL_005440030</name>
</gene>
<keyword evidence="2" id="KW-0813">Transport</keyword>
<feature type="compositionally biased region" description="Basic and acidic residues" evidence="17">
    <location>
        <begin position="76"/>
        <end position="86"/>
    </location>
</feature>
<feature type="compositionally biased region" description="Acidic residues" evidence="17">
    <location>
        <begin position="484"/>
        <end position="525"/>
    </location>
</feature>
<keyword evidence="20" id="KW-1185">Reference proteome</keyword>
<keyword evidence="3" id="KW-0150">Chloroplast</keyword>
<comment type="cofactor">
    <cofactor evidence="1">
        <name>Mg(2+)</name>
        <dbReference type="ChEBI" id="CHEBI:18420"/>
    </cofactor>
</comment>
<reference evidence="19 20" key="1">
    <citation type="journal article" date="2014" name="Nat. Commun.">
        <title>Klebsormidium flaccidum genome reveals primary factors for plant terrestrial adaptation.</title>
        <authorList>
            <person name="Hori K."/>
            <person name="Maruyama F."/>
            <person name="Fujisawa T."/>
            <person name="Togashi T."/>
            <person name="Yamamoto N."/>
            <person name="Seo M."/>
            <person name="Sato S."/>
            <person name="Yamada T."/>
            <person name="Mori H."/>
            <person name="Tajima N."/>
            <person name="Moriyama T."/>
            <person name="Ikeuchi M."/>
            <person name="Watanabe M."/>
            <person name="Wada H."/>
            <person name="Kobayashi K."/>
            <person name="Saito M."/>
            <person name="Masuda T."/>
            <person name="Sasaki-Sekimoto Y."/>
            <person name="Mashiguchi K."/>
            <person name="Awai K."/>
            <person name="Shimojima M."/>
            <person name="Masuda S."/>
            <person name="Iwai M."/>
            <person name="Nobusawa T."/>
            <person name="Narise T."/>
            <person name="Kondo S."/>
            <person name="Saito H."/>
            <person name="Sato R."/>
            <person name="Murakawa M."/>
            <person name="Ihara Y."/>
            <person name="Oshima-Yamada Y."/>
            <person name="Ohtaka K."/>
            <person name="Satoh M."/>
            <person name="Sonobe K."/>
            <person name="Ishii M."/>
            <person name="Ohtani R."/>
            <person name="Kanamori-Sato M."/>
            <person name="Honoki R."/>
            <person name="Miyazaki D."/>
            <person name="Mochizuki H."/>
            <person name="Umetsu J."/>
            <person name="Higashi K."/>
            <person name="Shibata D."/>
            <person name="Kamiya Y."/>
            <person name="Sato N."/>
            <person name="Nakamura Y."/>
            <person name="Tabata S."/>
            <person name="Ida S."/>
            <person name="Kurokawa K."/>
            <person name="Ohta H."/>
        </authorList>
    </citation>
    <scope>NUCLEOTIDE SEQUENCE [LARGE SCALE GENOMIC DNA]</scope>
    <source>
        <strain evidence="19 20">NIES-2285</strain>
    </source>
</reference>
<dbReference type="GO" id="GO:0009707">
    <property type="term" value="C:chloroplast outer membrane"/>
    <property type="evidence" value="ECO:0007669"/>
    <property type="project" value="UniProtKB-SubCell"/>
</dbReference>
<keyword evidence="10" id="KW-0460">Magnesium</keyword>
<proteinExistence type="predicted"/>
<keyword evidence="8" id="KW-0378">Hydrolase</keyword>
<evidence type="ECO:0000256" key="3">
    <source>
        <dbReference type="ARBA" id="ARBA00022528"/>
    </source>
</evidence>
<dbReference type="GO" id="GO:0016787">
    <property type="term" value="F:hydrolase activity"/>
    <property type="evidence" value="ECO:0007669"/>
    <property type="project" value="UniProtKB-KW"/>
</dbReference>
<accession>A0A1Y1IFH5</accession>
<keyword evidence="13" id="KW-0342">GTP-binding</keyword>
<evidence type="ECO:0000256" key="9">
    <source>
        <dbReference type="ARBA" id="ARBA00022805"/>
    </source>
</evidence>
<dbReference type="InterPro" id="IPR027417">
    <property type="entry name" value="P-loop_NTPase"/>
</dbReference>
<evidence type="ECO:0000256" key="10">
    <source>
        <dbReference type="ARBA" id="ARBA00022842"/>
    </source>
</evidence>
<keyword evidence="12" id="KW-1133">Transmembrane helix</keyword>
<keyword evidence="6" id="KW-0479">Metal-binding</keyword>
<dbReference type="InterPro" id="IPR045058">
    <property type="entry name" value="GIMA/IAN/Toc"/>
</dbReference>
<feature type="compositionally biased region" description="Low complexity" evidence="17">
    <location>
        <begin position="541"/>
        <end position="573"/>
    </location>
</feature>
<evidence type="ECO:0000256" key="14">
    <source>
        <dbReference type="ARBA" id="ARBA00023136"/>
    </source>
</evidence>
<keyword evidence="9" id="KW-1002">Plastid outer membrane</keyword>
<evidence type="ECO:0000313" key="20">
    <source>
        <dbReference type="Proteomes" id="UP000054558"/>
    </source>
</evidence>
<evidence type="ECO:0000256" key="12">
    <source>
        <dbReference type="ARBA" id="ARBA00022989"/>
    </source>
</evidence>
<feature type="region of interest" description="Disordered" evidence="17">
    <location>
        <begin position="289"/>
        <end position="669"/>
    </location>
</feature>
<feature type="coiled-coil region" evidence="16">
    <location>
        <begin position="958"/>
        <end position="985"/>
    </location>
</feature>
<sequence length="1420" mass="152770">MDSFRSFWGSPGRAPPPGEVGSPPTARLREASDDELSDADESRSRSVGPISIRAPPTEGGVGLTVGSPSSTIGSDRSFEDALEREANSSQVSYGSAGPLTPVGSYTAPSLGASETGFSSSQYGFLVEGAMHRLNQLADKAEGDTSLLQDCDEDEFQQRIAKIAEENGVTVDSPSISSLVETLLPVVQEISRQTTPATTPGHAAPAAPSAEGATSAAPEPNLDSPLFRLSVRNAEQEKDSANVAMAPSAAGLRVVTEDLKPVVLSASSVKEVTIPGAEVTIPPRAVVSEVEVPPEEEVAEVQPEEEVAEVQPEEEVAEVQPEEEVAELQPEEEVAELQPEEEVAEVHPEEEVAEVQPEEEDSGDYVEVENEELQADAQAGNESKAPQAQEKQEDVDEAEVKSSAEGHSFTAKETQESVPEEEDIKVAVVEAPAPAALEEESAQVQAPIARVEEEEVEKRILQEQQQQASEASAQPPRAPVSAQEEGPEEEEFHEGEEGEEGEYEEYEEDGEEYEEAAEDEDIDGAFEELAASGQLSPEILRAIQQAQQQAAAAAQASQSNQSQAPAGLGSRAAGLGSGAGLGPRAGMGGGGSGSGPAGLGSNAAGLRSGSGSGAGAGSGSGSGAAGLGSGAGLGPALPPRPAAGAARPAQPRGAEAVPAPEEEEDLSEEQKDIKAKARALRLKLLRLALRVGHTHRTGIVAQVLYRIELAEQRQLGRGMLNRTGMNFDRIATVAQEQEAKEGSDTPLDLHIKLLFLGKTGVGKSATINNIFQQPLQSANAFESETKDIRILDVNMLGVKVTIIDTPGLGLGDGAEEANEKKMDKIERICEKMKPDVVFYVDRLDNQGREFQDISVINSITKALGEEIWFNAIVVFTHAAVAPPDGSNGQPITYDTYTSQRAHGVQSSIRTAVDDERLMNPVCLVENHPNCRTNRAGDKILPNGVVWRPQLLLLAFASKILNQANEVMKLQDEARQAQQEDEKYGNMMPLLTGLMAEARELKTPKVWVSQAEKEAQAQHEALRKRIIDLEREVYQLETSLAKEKENDDVLDFENKLAPVMAQRAQKESYLISLKTTLDLEKTRLDKNPFGEAAMKRIRAEAEEERRIMAERRRKVKYASRGGGGRRSQRKLGGGMGRGNVFWDEDEGIVQDAFEPEADTNFGIWGEDQSAPYDRAGLEPGPLEWGFQEIPPLLDDRLLVELGGKIQKEPKLLHANAEIKYTYHVSPVVNFRGDVDIDWLNQEGATFTFTADTSKTDMDKPPVAGVAVFMAKKKGAAGLKLAKIFTLRKLRNKDAPSAQRELRLSTVAGIVRSFEGEVARGLNVGMSTIDVRTFEKGRHKISFNASDFRGDFGFGVAAESEGYNVAGIMLGVNATMDSSGQGKIALAFHSEKKIWPAAIMLITGLKVLLQRWAQPGPMEMGEF</sequence>
<name>A0A1Y1IFH5_KLENI</name>
<dbReference type="PANTHER" id="PTHR10903">
    <property type="entry name" value="GTPASE, IMAP FAMILY MEMBER-RELATED"/>
    <property type="match status" value="1"/>
</dbReference>
<dbReference type="Pfam" id="PF04548">
    <property type="entry name" value="AIG1"/>
    <property type="match status" value="1"/>
</dbReference>
<evidence type="ECO:0000256" key="8">
    <source>
        <dbReference type="ARBA" id="ARBA00022801"/>
    </source>
</evidence>
<keyword evidence="11" id="KW-0653">Protein transport</keyword>
<evidence type="ECO:0000256" key="15">
    <source>
        <dbReference type="ARBA" id="ARBA00023766"/>
    </source>
</evidence>
<feature type="compositionally biased region" description="Low complexity" evidence="17">
    <location>
        <begin position="461"/>
        <end position="473"/>
    </location>
</feature>
<feature type="compositionally biased region" description="Acidic residues" evidence="17">
    <location>
        <begin position="291"/>
        <end position="342"/>
    </location>
</feature>
<evidence type="ECO:0000256" key="5">
    <source>
        <dbReference type="ARBA" id="ARBA00022692"/>
    </source>
</evidence>
<evidence type="ECO:0000256" key="17">
    <source>
        <dbReference type="SAM" id="MobiDB-lite"/>
    </source>
</evidence>
<evidence type="ECO:0000256" key="13">
    <source>
        <dbReference type="ARBA" id="ARBA00023134"/>
    </source>
</evidence>
<feature type="compositionally biased region" description="Gly residues" evidence="17">
    <location>
        <begin position="607"/>
        <end position="632"/>
    </location>
</feature>
<keyword evidence="14" id="KW-0472">Membrane</keyword>
<dbReference type="GO" id="GO:0046872">
    <property type="term" value="F:metal ion binding"/>
    <property type="evidence" value="ECO:0007669"/>
    <property type="project" value="UniProtKB-KW"/>
</dbReference>
<evidence type="ECO:0000256" key="4">
    <source>
        <dbReference type="ARBA" id="ARBA00022640"/>
    </source>
</evidence>
<dbReference type="PANTHER" id="PTHR10903:SF135">
    <property type="entry name" value="TRANSLOCASE OF CHLOROPLAST 120, CHLOROPLASTIC-RELATED"/>
    <property type="match status" value="1"/>
</dbReference>
<dbReference type="OrthoDB" id="8954335at2759"/>
<evidence type="ECO:0000313" key="19">
    <source>
        <dbReference type="EMBL" id="GAQ89625.1"/>
    </source>
</evidence>
<protein>
    <submittedName>
        <fullName evidence="19">Chloroplast outer envelope translocon protein</fullName>
    </submittedName>
</protein>
<feature type="coiled-coil region" evidence="16">
    <location>
        <begin position="1010"/>
        <end position="1044"/>
    </location>
</feature>
<evidence type="ECO:0000256" key="1">
    <source>
        <dbReference type="ARBA" id="ARBA00001946"/>
    </source>
</evidence>
<evidence type="ECO:0000259" key="18">
    <source>
        <dbReference type="PROSITE" id="PS51720"/>
    </source>
</evidence>
<dbReference type="InterPro" id="IPR006703">
    <property type="entry name" value="G_AIG1"/>
</dbReference>
<feature type="compositionally biased region" description="Gly residues" evidence="17">
    <location>
        <begin position="574"/>
        <end position="597"/>
    </location>
</feature>
<evidence type="ECO:0000256" key="11">
    <source>
        <dbReference type="ARBA" id="ARBA00022927"/>
    </source>
</evidence>
<feature type="region of interest" description="Disordered" evidence="17">
    <location>
        <begin position="1"/>
        <end position="98"/>
    </location>
</feature>
<evidence type="ECO:0000256" key="7">
    <source>
        <dbReference type="ARBA" id="ARBA00022741"/>
    </source>
</evidence>
<comment type="subcellular location">
    <subcellularLocation>
        <location evidence="15">Plastid</location>
        <location evidence="15">Chloroplast outer membrane</location>
        <topology evidence="15">Single-pass membrane protein</topology>
    </subcellularLocation>
</comment>
<dbReference type="Proteomes" id="UP000054558">
    <property type="component" value="Unassembled WGS sequence"/>
</dbReference>
<evidence type="ECO:0000256" key="16">
    <source>
        <dbReference type="SAM" id="Coils"/>
    </source>
</evidence>
<keyword evidence="4" id="KW-0934">Plastid</keyword>
<feature type="compositionally biased region" description="Low complexity" evidence="17">
    <location>
        <begin position="425"/>
        <end position="435"/>
    </location>
</feature>
<organism evidence="19 20">
    <name type="scientific">Klebsormidium nitens</name>
    <name type="common">Green alga</name>
    <name type="synonym">Ulothrix nitens</name>
    <dbReference type="NCBI Taxonomy" id="105231"/>
    <lineage>
        <taxon>Eukaryota</taxon>
        <taxon>Viridiplantae</taxon>
        <taxon>Streptophyta</taxon>
        <taxon>Klebsormidiophyceae</taxon>
        <taxon>Klebsormidiales</taxon>
        <taxon>Klebsormidiaceae</taxon>
        <taxon>Klebsormidium</taxon>
    </lineage>
</organism>
<keyword evidence="5" id="KW-0812">Transmembrane</keyword>
<keyword evidence="16" id="KW-0175">Coiled coil</keyword>
<dbReference type="PROSITE" id="PS51720">
    <property type="entry name" value="G_AIG1"/>
    <property type="match status" value="1"/>
</dbReference>
<feature type="compositionally biased region" description="Acidic residues" evidence="17">
    <location>
        <begin position="350"/>
        <end position="373"/>
    </location>
</feature>
<dbReference type="STRING" id="105231.A0A1Y1IFH5"/>
<evidence type="ECO:0000256" key="6">
    <source>
        <dbReference type="ARBA" id="ARBA00022723"/>
    </source>
</evidence>
<dbReference type="GO" id="GO:0015031">
    <property type="term" value="P:protein transport"/>
    <property type="evidence" value="ECO:0007669"/>
    <property type="project" value="UniProtKB-KW"/>
</dbReference>
<feature type="compositionally biased region" description="Low complexity" evidence="17">
    <location>
        <begin position="193"/>
        <end position="219"/>
    </location>
</feature>
<feature type="region of interest" description="Disordered" evidence="17">
    <location>
        <begin position="192"/>
        <end position="224"/>
    </location>
</feature>